<dbReference type="AlphaFoldDB" id="A0A0R3RPB4"/>
<dbReference type="PANTHER" id="PTHR39075:SF1">
    <property type="entry name" value="FI19908P1"/>
    <property type="match status" value="1"/>
</dbReference>
<feature type="region of interest" description="Disordered" evidence="1">
    <location>
        <begin position="1"/>
        <end position="232"/>
    </location>
</feature>
<feature type="compositionally biased region" description="Polar residues" evidence="1">
    <location>
        <begin position="185"/>
        <end position="229"/>
    </location>
</feature>
<reference evidence="3" key="1">
    <citation type="submission" date="2016-04" db="UniProtKB">
        <authorList>
            <consortium name="WormBaseParasite"/>
        </authorList>
    </citation>
    <scope>IDENTIFICATION</scope>
</reference>
<feature type="compositionally biased region" description="Basic and acidic residues" evidence="1">
    <location>
        <begin position="1"/>
        <end position="10"/>
    </location>
</feature>
<feature type="region of interest" description="Disordered" evidence="1">
    <location>
        <begin position="259"/>
        <end position="296"/>
    </location>
</feature>
<feature type="compositionally biased region" description="Polar residues" evidence="1">
    <location>
        <begin position="259"/>
        <end position="291"/>
    </location>
</feature>
<evidence type="ECO:0000313" key="2">
    <source>
        <dbReference type="Proteomes" id="UP000050640"/>
    </source>
</evidence>
<feature type="compositionally biased region" description="Basic and acidic residues" evidence="1">
    <location>
        <begin position="44"/>
        <end position="73"/>
    </location>
</feature>
<feature type="compositionally biased region" description="Low complexity" evidence="1">
    <location>
        <begin position="165"/>
        <end position="184"/>
    </location>
</feature>
<dbReference type="PANTHER" id="PTHR39075">
    <property type="entry name" value="FI19908P1"/>
    <property type="match status" value="1"/>
</dbReference>
<sequence>MSETFTDKNTKTTAATTNDIEQYDSSSLYHIISNVTRSSSDTSSPHDEVEKDKGEDRGSANKERLSKDSKKQAMGDICNSDDPIKSVNESTSPNIVNDNVNNQNPSETLKTGTEPNETNKMQAPRLSDEGRRRGNVFYTGRSRRGSVNGGFRSTYTSRDYWRPRSASGTNSSSSRKPPTSRTTNNQTASTVGISGTETTAINNNARNVNQRSASTESSKNTNAHGNVFSNRPKVTRTFHNGALRANRAWRDNVMIRSQNQPFASGPSAQSTNGRTNNSVPHVSNNSGGSRTADTRRSAANAISSQTHWKFPIIYVSPAGTISILLNRSVMIEVAVDRAVRIVCYDKFSAACNGNGSSSCILHKEARIFQQAEKVFCNFGSDLAVSGKAAVFGTKGVLFTMSHLSDAFLVSSTIIKNTLSVSLGRLQFPSLDYDFTIRMFFTESQNGDQFTALCNEIVQEARYGKRDDGTLTLSINGVYIKQNGRGDVEINSRPKHISCSPSDGTVYVRTNVVDMAVQEDDKAYVKKGLKRVHVSRSGMVVSDGNCITSMDHLGNIVSSA</sequence>
<protein>
    <submittedName>
        <fullName evidence="3">ZP domain-containing protein</fullName>
    </submittedName>
</protein>
<dbReference type="WBParaSite" id="EEL_0000333301-mRNA-1">
    <property type="protein sequence ID" value="EEL_0000333301-mRNA-1"/>
    <property type="gene ID" value="EEL_0000333301"/>
</dbReference>
<dbReference type="GO" id="GO:0005615">
    <property type="term" value="C:extracellular space"/>
    <property type="evidence" value="ECO:0007669"/>
    <property type="project" value="TreeGrafter"/>
</dbReference>
<feature type="compositionally biased region" description="Polar residues" evidence="1">
    <location>
        <begin position="105"/>
        <end position="121"/>
    </location>
</feature>
<name>A0A0R3RPB4_9BILA</name>
<feature type="compositionally biased region" description="Low complexity" evidence="1">
    <location>
        <begin position="94"/>
        <end position="104"/>
    </location>
</feature>
<evidence type="ECO:0000256" key="1">
    <source>
        <dbReference type="SAM" id="MobiDB-lite"/>
    </source>
</evidence>
<accession>A0A0R3RPB4</accession>
<evidence type="ECO:0000313" key="3">
    <source>
        <dbReference type="WBParaSite" id="EEL_0000333301-mRNA-1"/>
    </source>
</evidence>
<proteinExistence type="predicted"/>
<feature type="compositionally biased region" description="Low complexity" evidence="1">
    <location>
        <begin position="33"/>
        <end position="43"/>
    </location>
</feature>
<dbReference type="Proteomes" id="UP000050640">
    <property type="component" value="Unplaced"/>
</dbReference>
<keyword evidence="2" id="KW-1185">Reference proteome</keyword>
<organism evidence="2 3">
    <name type="scientific">Elaeophora elaphi</name>
    <dbReference type="NCBI Taxonomy" id="1147741"/>
    <lineage>
        <taxon>Eukaryota</taxon>
        <taxon>Metazoa</taxon>
        <taxon>Ecdysozoa</taxon>
        <taxon>Nematoda</taxon>
        <taxon>Chromadorea</taxon>
        <taxon>Rhabditida</taxon>
        <taxon>Spirurina</taxon>
        <taxon>Spiruromorpha</taxon>
        <taxon>Filarioidea</taxon>
        <taxon>Onchocercidae</taxon>
        <taxon>Elaeophora</taxon>
    </lineage>
</organism>